<accession>A0AA38UCN3</accession>
<dbReference type="InterPro" id="IPR036465">
    <property type="entry name" value="vWFA_dom_sf"/>
</dbReference>
<dbReference type="PROSITE" id="PS51468">
    <property type="entry name" value="VIT"/>
    <property type="match status" value="1"/>
</dbReference>
<dbReference type="Gene3D" id="3.40.50.410">
    <property type="entry name" value="von Willebrand factor, type A domain"/>
    <property type="match status" value="1"/>
</dbReference>
<gene>
    <name evidence="3" type="ORF">F5878DRAFT_541023</name>
</gene>
<organism evidence="3 4">
    <name type="scientific">Lentinula raphanica</name>
    <dbReference type="NCBI Taxonomy" id="153919"/>
    <lineage>
        <taxon>Eukaryota</taxon>
        <taxon>Fungi</taxon>
        <taxon>Dikarya</taxon>
        <taxon>Basidiomycota</taxon>
        <taxon>Agaricomycotina</taxon>
        <taxon>Agaricomycetes</taxon>
        <taxon>Agaricomycetidae</taxon>
        <taxon>Agaricales</taxon>
        <taxon>Marasmiineae</taxon>
        <taxon>Omphalotaceae</taxon>
        <taxon>Lentinula</taxon>
    </lineage>
</organism>
<dbReference type="SMART" id="SM00327">
    <property type="entry name" value="VWA"/>
    <property type="match status" value="1"/>
</dbReference>
<dbReference type="PANTHER" id="PTHR45737">
    <property type="entry name" value="VON WILLEBRAND FACTOR A DOMAIN-CONTAINING PROTEIN 5A"/>
    <property type="match status" value="1"/>
</dbReference>
<dbReference type="SMART" id="SM00609">
    <property type="entry name" value="VIT"/>
    <property type="match status" value="1"/>
</dbReference>
<reference evidence="3" key="1">
    <citation type="submission" date="2022-08" db="EMBL/GenBank/DDBJ databases">
        <authorList>
            <consortium name="DOE Joint Genome Institute"/>
            <person name="Min B."/>
            <person name="Riley R."/>
            <person name="Sierra-Patev S."/>
            <person name="Naranjo-Ortiz M."/>
            <person name="Looney B."/>
            <person name="Konkel Z."/>
            <person name="Slot J.C."/>
            <person name="Sakamoto Y."/>
            <person name="Steenwyk J.L."/>
            <person name="Rokas A."/>
            <person name="Carro J."/>
            <person name="Camarero S."/>
            <person name="Ferreira P."/>
            <person name="Molpeceres G."/>
            <person name="Ruiz-Duenas F.J."/>
            <person name="Serrano A."/>
            <person name="Henrissat B."/>
            <person name="Drula E."/>
            <person name="Hughes K.W."/>
            <person name="Mata J.L."/>
            <person name="Ishikawa N.K."/>
            <person name="Vargas-Isla R."/>
            <person name="Ushijima S."/>
            <person name="Smith C.A."/>
            <person name="Ahrendt S."/>
            <person name="Andreopoulos W."/>
            <person name="He G."/>
            <person name="Labutti K."/>
            <person name="Lipzen A."/>
            <person name="Ng V."/>
            <person name="Sandor L."/>
            <person name="Barry K."/>
            <person name="Martinez A.T."/>
            <person name="Xiao Y."/>
            <person name="Gibbons J.G."/>
            <person name="Terashima K."/>
            <person name="Hibbett D.S."/>
            <person name="Grigoriev I.V."/>
        </authorList>
    </citation>
    <scope>NUCLEOTIDE SEQUENCE</scope>
    <source>
        <strain evidence="3">TFB9207</strain>
    </source>
</reference>
<comment type="caution">
    <text evidence="3">The sequence shown here is derived from an EMBL/GenBank/DDBJ whole genome shotgun (WGS) entry which is preliminary data.</text>
</comment>
<feature type="non-terminal residue" evidence="3">
    <location>
        <position position="702"/>
    </location>
</feature>
<feature type="domain" description="VIT" evidence="2">
    <location>
        <begin position="11"/>
        <end position="140"/>
    </location>
</feature>
<evidence type="ECO:0000313" key="3">
    <source>
        <dbReference type="EMBL" id="KAJ3836625.1"/>
    </source>
</evidence>
<dbReference type="PROSITE" id="PS50234">
    <property type="entry name" value="VWFA"/>
    <property type="match status" value="1"/>
</dbReference>
<sequence length="702" mass="75850">MARTRLKARGTRDCCLYDSTTGDELLLDGSSVDVLIADVHASVTLSQRFTNTSSTTVNGVYTFSLMAGAAVCGFEMIRQDGTRVEGLVSEKEEASRKYELAIKAGKTASLGQQETADVFSISVGNVLLSETVEIKLRYIQLLMDDEKKDQVKFIFPRTYAQRYGQAPTSNSASATTAHQPFVMNVIVQQSGIIKSISCPSAHPIQFELGLPDGFEPESDNGSHFASVTLTDTSGALTQDVVLVVCAADLDSPRCFVEQHPSPNHETTAMALTFVPRFTLPDIKGGMEYVFVVDRSGSMQGERIKLVREALIVLLRGLPTYETTFNIISFGSRTTKLWDQSRQYSQTTLEEATKHVDTMRADYGGTEIAAALSSTYSSLQTPLARPVAVILLTDGSAWDVSTCVSHTQTALSTLPQPKSPGNPSSPSPFIRVFTVGIGDGASSDTCDSIARAGNGMAVYVKEGEAVAGKCARVVRAARSPQITGVVVSWLGDAELGVVEEEKEREDADEDFEMVEDIGKEDGSEVPVKNLFNAEEEEQKPTGPPPAPVLQPLPPPIIQQAPLPLTNIFPGTRTQVYAIIRTPPAEDGFKGKQLPTSVKVKGVLSTTGAPVELIVPVSRILRPLKPANSDEHSPSVLGQPFLHVLAAKSLITEHQDGRHSFPASVATKMKDNEELKEAYLKQEIIRLGTTYGLTSKYTSFIAVD</sequence>
<evidence type="ECO:0000259" key="2">
    <source>
        <dbReference type="PROSITE" id="PS51468"/>
    </source>
</evidence>
<dbReference type="Pfam" id="PF13768">
    <property type="entry name" value="VWA_3"/>
    <property type="match status" value="1"/>
</dbReference>
<dbReference type="Proteomes" id="UP001163846">
    <property type="component" value="Unassembled WGS sequence"/>
</dbReference>
<keyword evidence="4" id="KW-1185">Reference proteome</keyword>
<dbReference type="AlphaFoldDB" id="A0AA38UCN3"/>
<dbReference type="PANTHER" id="PTHR45737:SF6">
    <property type="entry name" value="VON WILLEBRAND FACTOR A DOMAIN-CONTAINING PROTEIN 5A"/>
    <property type="match status" value="1"/>
</dbReference>
<dbReference type="SUPFAM" id="SSF53300">
    <property type="entry name" value="vWA-like"/>
    <property type="match status" value="1"/>
</dbReference>
<dbReference type="EMBL" id="MU806305">
    <property type="protein sequence ID" value="KAJ3836625.1"/>
    <property type="molecule type" value="Genomic_DNA"/>
</dbReference>
<feature type="domain" description="VWFA" evidence="1">
    <location>
        <begin position="287"/>
        <end position="489"/>
    </location>
</feature>
<proteinExistence type="predicted"/>
<evidence type="ECO:0000259" key="1">
    <source>
        <dbReference type="PROSITE" id="PS50234"/>
    </source>
</evidence>
<evidence type="ECO:0000313" key="4">
    <source>
        <dbReference type="Proteomes" id="UP001163846"/>
    </source>
</evidence>
<dbReference type="InterPro" id="IPR013694">
    <property type="entry name" value="VIT"/>
</dbReference>
<dbReference type="InterPro" id="IPR002035">
    <property type="entry name" value="VWF_A"/>
</dbReference>
<dbReference type="Pfam" id="PF08487">
    <property type="entry name" value="VIT"/>
    <property type="match status" value="1"/>
</dbReference>
<protein>
    <submittedName>
        <fullName evidence="3">von Willebrand factor type A domain-containing protein</fullName>
    </submittedName>
</protein>
<name>A0AA38UCN3_9AGAR</name>